<sequence length="456" mass="52532">MNIFISKNENAVHNNIDIDSIIFSLNRYDKRNVYTNFPDTINRMGIKDIDSIYEDLFVIGLSVFAIDKRIPRTFFADNWTRELTVNIPVLNDVWEHLVDHINIMLSFLTGDKWYISFRSTEESFFHSVKKYRKTYSIPQCDSVCLFSGGLDSFCGAITLLKKEKSPCLIGHNEYPKLRIKQENLAKMFREEFPDQNAEFVSFTAGSRAPQYADGKEFLGSENTTRGRSLLFLCVALVMASVLGENIPVYIPENGFIGLNVPLTNNRKGSCTTRTTHPHFLNMFRELLNNVGIKNKINNFFAYETKRNIVNSVKDEEAFKRDYLETISCSHPCIHRYNKNGSKEYPINCGYCYPCIIRKSALLDVPDGNQGYTENTLSMQFINENSHKNIIDDLKAVISTIYRFEHIDEKELIRLIKGTGKLSFDEINKFKSVYIDSINDIIELLSMDPKIKEYIGL</sequence>
<gene>
    <name evidence="1" type="ORF">IAA37_00580</name>
</gene>
<proteinExistence type="predicted"/>
<evidence type="ECO:0008006" key="3">
    <source>
        <dbReference type="Google" id="ProtNLM"/>
    </source>
</evidence>
<reference evidence="1" key="1">
    <citation type="journal article" date="2021" name="PeerJ">
        <title>Extensive microbial diversity within the chicken gut microbiome revealed by metagenomics and culture.</title>
        <authorList>
            <person name="Gilroy R."/>
            <person name="Ravi A."/>
            <person name="Getino M."/>
            <person name="Pursley I."/>
            <person name="Horton D.L."/>
            <person name="Alikhan N.F."/>
            <person name="Baker D."/>
            <person name="Gharbi K."/>
            <person name="Hall N."/>
            <person name="Watson M."/>
            <person name="Adriaenssens E.M."/>
            <person name="Foster-Nyarko E."/>
            <person name="Jarju S."/>
            <person name="Secka A."/>
            <person name="Antonio M."/>
            <person name="Oren A."/>
            <person name="Chaudhuri R.R."/>
            <person name="La Ragione R."/>
            <person name="Hildebrand F."/>
            <person name="Pallen M.J."/>
        </authorList>
    </citation>
    <scope>NUCLEOTIDE SEQUENCE</scope>
    <source>
        <strain evidence="1">CHK188-16595</strain>
    </source>
</reference>
<dbReference type="InterPro" id="IPR014729">
    <property type="entry name" value="Rossmann-like_a/b/a_fold"/>
</dbReference>
<dbReference type="Gene3D" id="3.40.50.620">
    <property type="entry name" value="HUPs"/>
    <property type="match status" value="1"/>
</dbReference>
<organism evidence="1 2">
    <name type="scientific">Candidatus Eubacterium faecale</name>
    <dbReference type="NCBI Taxonomy" id="2838568"/>
    <lineage>
        <taxon>Bacteria</taxon>
        <taxon>Bacillati</taxon>
        <taxon>Bacillota</taxon>
        <taxon>Clostridia</taxon>
        <taxon>Eubacteriales</taxon>
        <taxon>Eubacteriaceae</taxon>
        <taxon>Eubacterium</taxon>
    </lineage>
</organism>
<protein>
    <recommendedName>
        <fullName evidence="3">7-cyano-7-deazaguanine synthase (Queuosine biosynthesis)</fullName>
    </recommendedName>
</protein>
<dbReference type="Proteomes" id="UP000823877">
    <property type="component" value="Unassembled WGS sequence"/>
</dbReference>
<reference evidence="1" key="2">
    <citation type="submission" date="2021-04" db="EMBL/GenBank/DDBJ databases">
        <authorList>
            <person name="Gilroy R."/>
        </authorList>
    </citation>
    <scope>NUCLEOTIDE SEQUENCE</scope>
    <source>
        <strain evidence="1">CHK188-16595</strain>
    </source>
</reference>
<comment type="caution">
    <text evidence="1">The sequence shown here is derived from an EMBL/GenBank/DDBJ whole genome shotgun (WGS) entry which is preliminary data.</text>
</comment>
<dbReference type="InterPro" id="IPR049676">
    <property type="entry name" value="QatC"/>
</dbReference>
<evidence type="ECO:0000313" key="1">
    <source>
        <dbReference type="EMBL" id="HJB74156.1"/>
    </source>
</evidence>
<dbReference type="EMBL" id="DWXN01000002">
    <property type="protein sequence ID" value="HJB74156.1"/>
    <property type="molecule type" value="Genomic_DNA"/>
</dbReference>
<name>A0A9D2MHE4_9FIRM</name>
<dbReference type="AlphaFoldDB" id="A0A9D2MHE4"/>
<evidence type="ECO:0000313" key="2">
    <source>
        <dbReference type="Proteomes" id="UP000823877"/>
    </source>
</evidence>
<dbReference type="NCBIfam" id="NF041925">
    <property type="entry name" value="QatC"/>
    <property type="match status" value="1"/>
</dbReference>
<accession>A0A9D2MHE4</accession>